<name>A0A0X8FDC0_9LACT</name>
<keyword evidence="1 4" id="KW-0436">Ligase</keyword>
<dbReference type="InterPro" id="IPR004143">
    <property type="entry name" value="BPL_LPL_catalytic"/>
</dbReference>
<protein>
    <submittedName>
        <fullName evidence="4">Biotin--[acetyl-CoA-carboxylase] ligase</fullName>
        <ecNumber evidence="4">6.3.4.15</ecNumber>
    </submittedName>
</protein>
<dbReference type="EMBL" id="JAOTML010000004">
    <property type="protein sequence ID" value="MCY3053352.1"/>
    <property type="molecule type" value="Genomic_DNA"/>
</dbReference>
<dbReference type="Gene3D" id="3.30.930.10">
    <property type="entry name" value="Bira Bifunctional Protein, Domain 2"/>
    <property type="match status" value="1"/>
</dbReference>
<dbReference type="Pfam" id="PF08279">
    <property type="entry name" value="HTH_11"/>
    <property type="match status" value="1"/>
</dbReference>
<organism evidence="4 5">
    <name type="scientific">Aerococcus urinae</name>
    <dbReference type="NCBI Taxonomy" id="1376"/>
    <lineage>
        <taxon>Bacteria</taxon>
        <taxon>Bacillati</taxon>
        <taxon>Bacillota</taxon>
        <taxon>Bacilli</taxon>
        <taxon>Lactobacillales</taxon>
        <taxon>Aerococcaceae</taxon>
        <taxon>Aerococcus</taxon>
    </lineage>
</organism>
<gene>
    <name evidence="4" type="ORF">I6G68_08635</name>
    <name evidence="3" type="ORF">ODY43_05030</name>
</gene>
<dbReference type="GO" id="GO:0004077">
    <property type="term" value="F:biotin--[biotin carboxyl-carrier protein] ligase activity"/>
    <property type="evidence" value="ECO:0007669"/>
    <property type="project" value="UniProtKB-EC"/>
</dbReference>
<evidence type="ECO:0000313" key="4">
    <source>
        <dbReference type="EMBL" id="QPS01423.1"/>
    </source>
</evidence>
<dbReference type="KEGG" id="aun:AWM73_01420"/>
<dbReference type="InterPro" id="IPR013196">
    <property type="entry name" value="HTH_11"/>
</dbReference>
<accession>A0A0X8FDC0</accession>
<feature type="domain" description="BPL/LPL catalytic" evidence="2">
    <location>
        <begin position="75"/>
        <end position="259"/>
    </location>
</feature>
<dbReference type="PANTHER" id="PTHR12835">
    <property type="entry name" value="BIOTIN PROTEIN LIGASE"/>
    <property type="match status" value="1"/>
</dbReference>
<dbReference type="Proteomes" id="UP001069145">
    <property type="component" value="Unassembled WGS sequence"/>
</dbReference>
<dbReference type="Pfam" id="PF03099">
    <property type="entry name" value="BPL_LplA_LipB"/>
    <property type="match status" value="1"/>
</dbReference>
<dbReference type="EMBL" id="CP065662">
    <property type="protein sequence ID" value="QPS01423.1"/>
    <property type="molecule type" value="Genomic_DNA"/>
</dbReference>
<evidence type="ECO:0000313" key="6">
    <source>
        <dbReference type="Proteomes" id="UP001069145"/>
    </source>
</evidence>
<dbReference type="PROSITE" id="PS51733">
    <property type="entry name" value="BPL_LPL_CATALYTIC"/>
    <property type="match status" value="1"/>
</dbReference>
<evidence type="ECO:0000313" key="3">
    <source>
        <dbReference type="EMBL" id="MCY3053352.1"/>
    </source>
</evidence>
<dbReference type="InterPro" id="IPR036388">
    <property type="entry name" value="WH-like_DNA-bd_sf"/>
</dbReference>
<reference evidence="3" key="2">
    <citation type="submission" date="2022-09" db="EMBL/GenBank/DDBJ databases">
        <title>Aerococcus urinae taxonomy study.</title>
        <authorList>
            <person name="Christensen J."/>
            <person name="Senneby E."/>
        </authorList>
    </citation>
    <scope>NUCLEOTIDE SEQUENCE</scope>
    <source>
        <strain evidence="3">NLD-066-U95</strain>
    </source>
</reference>
<reference evidence="4 5" key="1">
    <citation type="submission" date="2020-12" db="EMBL/GenBank/DDBJ databases">
        <title>FDA dAtabase for Regulatory Grade micrObial Sequences (FDA-ARGOS): Supporting development and validation of Infectious Disease Dx tests.</title>
        <authorList>
            <person name="Sproer C."/>
            <person name="Gronow S."/>
            <person name="Severitt S."/>
            <person name="Schroder I."/>
            <person name="Tallon L."/>
            <person name="Sadzewicz L."/>
            <person name="Zhao X."/>
            <person name="Boylan J."/>
            <person name="Ott S."/>
            <person name="Bowen H."/>
            <person name="Vavikolanu K."/>
            <person name="Mehta A."/>
            <person name="Aluvathingal J."/>
            <person name="Nadendla S."/>
            <person name="Lowell S."/>
            <person name="Myers T."/>
            <person name="Yan Y."/>
            <person name="Sichtig H."/>
        </authorList>
    </citation>
    <scope>NUCLEOTIDE SEQUENCE [LARGE SCALE GENOMIC DNA]</scope>
    <source>
        <strain evidence="4 5">FDAARGOS_911</strain>
    </source>
</reference>
<dbReference type="SUPFAM" id="SSF55681">
    <property type="entry name" value="Class II aaRS and biotin synthetases"/>
    <property type="match status" value="1"/>
</dbReference>
<dbReference type="PANTHER" id="PTHR12835:SF5">
    <property type="entry name" value="BIOTIN--PROTEIN LIGASE"/>
    <property type="match status" value="1"/>
</dbReference>
<evidence type="ECO:0000259" key="2">
    <source>
        <dbReference type="PROSITE" id="PS51733"/>
    </source>
</evidence>
<dbReference type="InterPro" id="IPR036390">
    <property type="entry name" value="WH_DNA-bd_sf"/>
</dbReference>
<dbReference type="NCBIfam" id="TIGR00121">
    <property type="entry name" value="birA_ligase"/>
    <property type="match status" value="1"/>
</dbReference>
<dbReference type="Gene3D" id="1.10.10.10">
    <property type="entry name" value="Winged helix-like DNA-binding domain superfamily/Winged helix DNA-binding domain"/>
    <property type="match status" value="1"/>
</dbReference>
<dbReference type="RefSeq" id="WP_060777748.1">
    <property type="nucleotide sequence ID" value="NZ_CAJHLF010000001.1"/>
</dbReference>
<evidence type="ECO:0000256" key="1">
    <source>
        <dbReference type="ARBA" id="ARBA00022598"/>
    </source>
</evidence>
<keyword evidence="6" id="KW-1185">Reference proteome</keyword>
<dbReference type="AlphaFoldDB" id="A0A0X8FDC0"/>
<dbReference type="Gene3D" id="2.30.30.100">
    <property type="match status" value="1"/>
</dbReference>
<dbReference type="SUPFAM" id="SSF46785">
    <property type="entry name" value="Winged helix' DNA-binding domain"/>
    <property type="match status" value="1"/>
</dbReference>
<evidence type="ECO:0000313" key="5">
    <source>
        <dbReference type="Proteomes" id="UP000594771"/>
    </source>
</evidence>
<dbReference type="InterPro" id="IPR045864">
    <property type="entry name" value="aa-tRNA-synth_II/BPL/LPL"/>
</dbReference>
<dbReference type="CDD" id="cd16442">
    <property type="entry name" value="BPL"/>
    <property type="match status" value="1"/>
</dbReference>
<dbReference type="GO" id="GO:0016740">
    <property type="term" value="F:transferase activity"/>
    <property type="evidence" value="ECO:0007669"/>
    <property type="project" value="UniProtKB-ARBA"/>
</dbReference>
<dbReference type="Proteomes" id="UP000594771">
    <property type="component" value="Chromosome"/>
</dbReference>
<sequence>MTTSQAVLGQLMVAPLSGQVLADQLNLSRNAVWKAVESLRKEGFIIESGKQGYQIQALPQRLNHNLLTYYLDQEKSKWKLILLDEVGSTNEYIKAYKSQHQDDLVLCASQKQTAGKGRLGKSFYSSLEDGLYVSLALKPNCSSPAEVPLYTLLAASAVIDTLESYLAEPIQVKWVNDLFYQGHKAAGILCEMVSDLEIPSVSYIVVGLGLNLAGDLSKVADIREIAGTFFGKELPKDFNINQFLADLIHCFMTYHHHFAQGEFLDTYKKHLLGLGKEVSYQENQVNKTGKIKGINEQGQLLVEDSAGNIHALLSPNIHFGSQQFVSD</sequence>
<dbReference type="InterPro" id="IPR004408">
    <property type="entry name" value="Biotin_CoA_COase_ligase"/>
</dbReference>
<proteinExistence type="predicted"/>
<dbReference type="GO" id="GO:0005737">
    <property type="term" value="C:cytoplasm"/>
    <property type="evidence" value="ECO:0007669"/>
    <property type="project" value="TreeGrafter"/>
</dbReference>
<dbReference type="GeneID" id="35766858"/>
<dbReference type="GO" id="GO:0009249">
    <property type="term" value="P:protein lipoylation"/>
    <property type="evidence" value="ECO:0007669"/>
    <property type="project" value="UniProtKB-ARBA"/>
</dbReference>
<dbReference type="OrthoDB" id="9807064at2"/>
<dbReference type="EC" id="6.3.4.15" evidence="4"/>